<comment type="caution">
    <text evidence="1">The sequence shown here is derived from an EMBL/GenBank/DDBJ whole genome shotgun (WGS) entry which is preliminary data.</text>
</comment>
<dbReference type="Proteomes" id="UP001597241">
    <property type="component" value="Unassembled WGS sequence"/>
</dbReference>
<evidence type="ECO:0000313" key="1">
    <source>
        <dbReference type="EMBL" id="MFD1294827.1"/>
    </source>
</evidence>
<dbReference type="EMBL" id="JBHTMV010000009">
    <property type="protein sequence ID" value="MFD1294827.1"/>
    <property type="molecule type" value="Genomic_DNA"/>
</dbReference>
<keyword evidence="2" id="KW-1185">Reference proteome</keyword>
<reference evidence="2" key="1">
    <citation type="journal article" date="2019" name="Int. J. Syst. Evol. Microbiol.">
        <title>The Global Catalogue of Microorganisms (GCM) 10K type strain sequencing project: providing services to taxonomists for standard genome sequencing and annotation.</title>
        <authorList>
            <consortium name="The Broad Institute Genomics Platform"/>
            <consortium name="The Broad Institute Genome Sequencing Center for Infectious Disease"/>
            <person name="Wu L."/>
            <person name="Ma J."/>
        </authorList>
    </citation>
    <scope>NUCLEOTIDE SEQUENCE [LARGE SCALE GENOMIC DNA]</scope>
    <source>
        <strain evidence="2">CCUG 62221</strain>
    </source>
</reference>
<organism evidence="1 2">
    <name type="scientific">Lutibacter holmesii</name>
    <dbReference type="NCBI Taxonomy" id="1137985"/>
    <lineage>
        <taxon>Bacteria</taxon>
        <taxon>Pseudomonadati</taxon>
        <taxon>Bacteroidota</taxon>
        <taxon>Flavobacteriia</taxon>
        <taxon>Flavobacteriales</taxon>
        <taxon>Flavobacteriaceae</taxon>
        <taxon>Lutibacter</taxon>
    </lineage>
</organism>
<name>A0ABW3WSH3_9FLAO</name>
<proteinExistence type="predicted"/>
<accession>A0ABW3WSH3</accession>
<dbReference type="RefSeq" id="WP_386810202.1">
    <property type="nucleotide sequence ID" value="NZ_JBHTMV010000009.1"/>
</dbReference>
<protein>
    <submittedName>
        <fullName evidence="1">Uncharacterized protein</fullName>
    </submittedName>
</protein>
<sequence>MLKAVNTVELFNALTTENLYVNLIQQLNKDFQMSNLDILFEETIEPITLQNTLNKVLLDLMRTKYDDYLNLLYRVDISEKELLKVKSDNLEAAIHQVTFLILKRESQKVWLKKNFNK</sequence>
<gene>
    <name evidence="1" type="ORF">ACFQ5N_13370</name>
</gene>
<evidence type="ECO:0000313" key="2">
    <source>
        <dbReference type="Proteomes" id="UP001597241"/>
    </source>
</evidence>